<feature type="compositionally biased region" description="Low complexity" evidence="2">
    <location>
        <begin position="772"/>
        <end position="785"/>
    </location>
</feature>
<feature type="compositionally biased region" description="Acidic residues" evidence="2">
    <location>
        <begin position="479"/>
        <end position="489"/>
    </location>
</feature>
<feature type="compositionally biased region" description="Low complexity" evidence="2">
    <location>
        <begin position="533"/>
        <end position="542"/>
    </location>
</feature>
<feature type="transmembrane region" description="Helical" evidence="3">
    <location>
        <begin position="1612"/>
        <end position="1633"/>
    </location>
</feature>
<dbReference type="Gene3D" id="2.60.120.10">
    <property type="entry name" value="Jelly Rolls"/>
    <property type="match status" value="1"/>
</dbReference>
<dbReference type="GO" id="GO:0005221">
    <property type="term" value="F:intracellularly cyclic nucleotide-activated monoatomic cation channel activity"/>
    <property type="evidence" value="ECO:0007669"/>
    <property type="project" value="InterPro"/>
</dbReference>
<dbReference type="Proteomes" id="UP000751190">
    <property type="component" value="Unassembled WGS sequence"/>
</dbReference>
<dbReference type="InterPro" id="IPR014710">
    <property type="entry name" value="RmlC-like_jellyroll"/>
</dbReference>
<feature type="region of interest" description="Disordered" evidence="2">
    <location>
        <begin position="772"/>
        <end position="793"/>
    </location>
</feature>
<feature type="region of interest" description="Disordered" evidence="2">
    <location>
        <begin position="686"/>
        <end position="725"/>
    </location>
</feature>
<dbReference type="SUPFAM" id="SSF51206">
    <property type="entry name" value="cAMP-binding domain-like"/>
    <property type="match status" value="1"/>
</dbReference>
<dbReference type="Gene3D" id="1.10.287.70">
    <property type="match status" value="2"/>
</dbReference>
<dbReference type="EMBL" id="JAGTXO010000008">
    <property type="protein sequence ID" value="KAG8466118.1"/>
    <property type="molecule type" value="Genomic_DNA"/>
</dbReference>
<evidence type="ECO:0000256" key="1">
    <source>
        <dbReference type="ARBA" id="ARBA00023286"/>
    </source>
</evidence>
<gene>
    <name evidence="5" type="ORF">KFE25_001874</name>
</gene>
<dbReference type="InterPro" id="IPR000595">
    <property type="entry name" value="cNMP-bd_dom"/>
</dbReference>
<keyword evidence="1" id="KW-1071">Ligand-gated ion channel</keyword>
<keyword evidence="3" id="KW-0812">Transmembrane</keyword>
<feature type="compositionally biased region" description="Pro residues" evidence="2">
    <location>
        <begin position="543"/>
        <end position="554"/>
    </location>
</feature>
<feature type="transmembrane region" description="Helical" evidence="3">
    <location>
        <begin position="307"/>
        <end position="336"/>
    </location>
</feature>
<evidence type="ECO:0000256" key="3">
    <source>
        <dbReference type="SAM" id="Phobius"/>
    </source>
</evidence>
<feature type="domain" description="Cyclic nucleotide-binding" evidence="4">
    <location>
        <begin position="1656"/>
        <end position="1738"/>
    </location>
</feature>
<dbReference type="PANTHER" id="PTHR45638">
    <property type="entry name" value="CYCLIC NUCLEOTIDE-GATED CATION CHANNEL SUBUNIT A"/>
    <property type="match status" value="1"/>
</dbReference>
<feature type="compositionally biased region" description="Low complexity" evidence="2">
    <location>
        <begin position="1788"/>
        <end position="1799"/>
    </location>
</feature>
<evidence type="ECO:0000256" key="2">
    <source>
        <dbReference type="SAM" id="MobiDB-lite"/>
    </source>
</evidence>
<keyword evidence="1" id="KW-0406">Ion transport</keyword>
<feature type="transmembrane region" description="Helical" evidence="3">
    <location>
        <begin position="1527"/>
        <end position="1548"/>
    </location>
</feature>
<organism evidence="5 6">
    <name type="scientific">Diacronema lutheri</name>
    <name type="common">Unicellular marine alga</name>
    <name type="synonym">Monochrysis lutheri</name>
    <dbReference type="NCBI Taxonomy" id="2081491"/>
    <lineage>
        <taxon>Eukaryota</taxon>
        <taxon>Haptista</taxon>
        <taxon>Haptophyta</taxon>
        <taxon>Pavlovophyceae</taxon>
        <taxon>Pavlovales</taxon>
        <taxon>Pavlovaceae</taxon>
        <taxon>Diacronema</taxon>
    </lineage>
</organism>
<dbReference type="GO" id="GO:0044877">
    <property type="term" value="F:protein-containing complex binding"/>
    <property type="evidence" value="ECO:0007669"/>
    <property type="project" value="TreeGrafter"/>
</dbReference>
<reference evidence="5" key="1">
    <citation type="submission" date="2021-05" db="EMBL/GenBank/DDBJ databases">
        <title>The genome of the haptophyte Pavlova lutheri (Diacronema luteri, Pavlovales) - a model for lipid biosynthesis in eukaryotic algae.</title>
        <authorList>
            <person name="Hulatt C.J."/>
            <person name="Posewitz M.C."/>
        </authorList>
    </citation>
    <scope>NUCLEOTIDE SEQUENCE</scope>
    <source>
        <strain evidence="5">NIVA-4/92</strain>
    </source>
</reference>
<keyword evidence="1" id="KW-0407">Ion channel</keyword>
<keyword evidence="3" id="KW-0472">Membrane</keyword>
<accession>A0A8J6CFX8</accession>
<evidence type="ECO:0000259" key="4">
    <source>
        <dbReference type="PROSITE" id="PS50042"/>
    </source>
</evidence>
<dbReference type="InterPro" id="IPR050866">
    <property type="entry name" value="CNG_cation_channel"/>
</dbReference>
<sequence length="2034" mass="218595">MGWIFGAERASTGLNASAHSILKKESGVKRHKARVKWRTHIVGEDGSPQEDAKRLERTADLAPRARLLAYFRSVRLPALVYELIILPMRIAYDRLLVETPALLVLDLLVDTVEAAHIVQRLRERAAWRQPEAAAAKHGRDDAVKDQPPLYSRARLIVDVISILLNYVGRLVHYVAGTDALFIGAQLLRIGRIHDLAVYMADISADLSTNTAILAVSKFALVAFAVPHWISCGWWASAFYAAGLSEQQSEVIPLPSWVAQFEVHTGNSAFADVETSLASRYLITTYFAWLGLTSNGYADIKLAGSESILFCIAVMLVQVVFYAFVLGTLFHFLYLVFANADVEKLDRRSNSPLVDALNHSNEAAAILVSYCGLQLPSKQRAEKNLVAIMDGARAQDMSATNRKLRFRTHLREKAIEDSQRRQRELGHAFNTLAHDLSVLTRHFTTIYDALDERASRWLEAYTDADEGSDGDSAASSQDIDPADFVDDDNASDTSSIGAAVDCRRQSSAAGGLRNSAGTANEQAQPAAQLRDAAPHASAADGGAPLPPQVELPPHPGESAKTFIAIVLRLPQAERGLSWLRKQYEESLPSDGGALRSLPPAERMREEERVLDELLTAKLLLEPDEAQHVREEIYEQIGHITGGAERRKTSIFGAERRGSAGGAERYQPGVSDNLPAADAAARAGGVPAGAAGTADFSAGGKLDERSADSPLPVRRASVPSAQPPALGTPTGAAAPGMYLAEMGYAALFCSPLLVAKLAALSTRKFGMRDRLGTGAAASADAPDGGATLTPNARGLVPGTAEHAAALRNGDALDGGSPLPSPAARRASKRPAWLTTTPLRSSCASRTPSDDATAVGGALAASAGIGGGGTIVPLDTQAADALRALESRTRPAPYGGEARRGRVRTWGAAESSMRLSSPGSGAGSPVGRGELLYSRRRIRASETISAERLLVAAEAARVRKDGGYDVLHDDARRDAIEACAVLSALFGVFDRTGRGKIRLSDVRLLQGALGEMGSSEIQSLVAFLVEAAQTLNPARRKRAAAARAGAHYVDTSGAHAERRSSRTFRGGSDEDEELRVARKLRVLTRVQFFVGAASWVLASLNDEDGADVDASHARAPRAGGLAAAVAAADAAAAARRHGAPWRIYDAKADVAAALSDLDERDASASLRRLHEALLSAAALRALADALTDRIVGKKLDGRRAVEPEALLALTKHVVAIPVGTRALDLLGWARETLRLPLSDAPSGPSQLGLALAGAPALHFASGEGMSRGGERRGSIAASEAAADRRASNAASTAGLIAAGARTPPGRTTWAHLATALGERASALMDDPVDGGAGTDGVNSKLPHARALDVLQRLIAPRDDGSASIDVSGAAAAGNDRRWFIVDHRSPLCLGYRALFETFAVFDALFIPLQLCFYAEISRMAWVHRVNLCTDVFYWGQVALRFLTTFVNEKSVTVTSPADIRRQYLATDFLVDTVAFWPQNYLAGVLGASTFDSLALRLFRMLAARYPYGSYRNWEKSRADIKLSTGIAQQLVLIAIGVHMLACVYTLFSYSVGSTHATPGSWAARYDEQLYALQATESTLYRQTAEGRLLRKYEVSVMFVLQALTRTGQTQLPSSYGEICFLVLLMILSVTAFAWAIGRISTLVMKQDNEIVTKRTALQQVLFRTTELCKELAIITLGAVRVFDDPLQEGGEQGAVATLVVGETIGDVAFIFGLRHFNNASCESDGPATLATLSLDDFKLLLKVFPAQEDVLMDNAMMQFDGVSTSRSGRSVTSARTGKSGRSAKSRRSTRSGRSTGSSYTASNIQSANASSESAIQAVISTARVKRNNMHTKLAACTFILSLDGVRVNFEDRYGETAYDDALRTEGKLRQVVSSLIAAFGGKRGSKVMRPSAERARAEQAKALVDLSTVESMRTMVVTAMRLGRWTTAEVKSARALAKRTSEACELEDDEGPVLADARPTYLHAVCDFAQEHHQRTSNFVGKLKPLLHEWQKMQDQYGTLKQEIQRRLSTIINMQEKITFALDSLREARFRAPSASA</sequence>
<keyword evidence="3" id="KW-1133">Transmembrane helix</keyword>
<name>A0A8J6CFX8_DIALT</name>
<feature type="compositionally biased region" description="Low complexity" evidence="2">
    <location>
        <begin position="1760"/>
        <end position="1777"/>
    </location>
</feature>
<evidence type="ECO:0000313" key="6">
    <source>
        <dbReference type="Proteomes" id="UP000751190"/>
    </source>
</evidence>
<feature type="compositionally biased region" description="Polar residues" evidence="2">
    <location>
        <begin position="514"/>
        <end position="524"/>
    </location>
</feature>
<keyword evidence="6" id="KW-1185">Reference proteome</keyword>
<feature type="region of interest" description="Disordered" evidence="2">
    <location>
        <begin position="463"/>
        <end position="555"/>
    </location>
</feature>
<comment type="caution">
    <text evidence="5">The sequence shown here is derived from an EMBL/GenBank/DDBJ whole genome shotgun (WGS) entry which is preliminary data.</text>
</comment>
<keyword evidence="1" id="KW-0813">Transport</keyword>
<feature type="compositionally biased region" description="Basic residues" evidence="2">
    <location>
        <begin position="1778"/>
        <end position="1787"/>
    </location>
</feature>
<evidence type="ECO:0000313" key="5">
    <source>
        <dbReference type="EMBL" id="KAG8466118.1"/>
    </source>
</evidence>
<dbReference type="PROSITE" id="PS50042">
    <property type="entry name" value="CNMP_BINDING_3"/>
    <property type="match status" value="1"/>
</dbReference>
<dbReference type="SUPFAM" id="SSF81324">
    <property type="entry name" value="Voltage-gated potassium channels"/>
    <property type="match status" value="2"/>
</dbReference>
<dbReference type="PANTHER" id="PTHR45638:SF11">
    <property type="entry name" value="CYCLIC NUCLEOTIDE-GATED CATION CHANNEL SUBUNIT A"/>
    <property type="match status" value="1"/>
</dbReference>
<dbReference type="InterPro" id="IPR018490">
    <property type="entry name" value="cNMP-bd_dom_sf"/>
</dbReference>
<protein>
    <recommendedName>
        <fullName evidence="4">Cyclic nucleotide-binding domain-containing protein</fullName>
    </recommendedName>
</protein>
<feature type="region of interest" description="Disordered" evidence="2">
    <location>
        <begin position="807"/>
        <end position="832"/>
    </location>
</feature>
<feature type="region of interest" description="Disordered" evidence="2">
    <location>
        <begin position="1760"/>
        <end position="1801"/>
    </location>
</feature>
<proteinExistence type="predicted"/>